<accession>A0A174CFU4</accession>
<dbReference type="GO" id="GO:0016791">
    <property type="term" value="F:phosphatase activity"/>
    <property type="evidence" value="ECO:0007669"/>
    <property type="project" value="TreeGrafter"/>
</dbReference>
<reference evidence="1 2" key="1">
    <citation type="submission" date="2015-09" db="EMBL/GenBank/DDBJ databases">
        <authorList>
            <consortium name="Pathogen Informatics"/>
        </authorList>
    </citation>
    <scope>NUCLEOTIDE SEQUENCE [LARGE SCALE GENOMIC DNA]</scope>
    <source>
        <strain evidence="1 2">2789STDY5608828</strain>
    </source>
</reference>
<dbReference type="InterPro" id="IPR013078">
    <property type="entry name" value="His_Pase_superF_clade-1"/>
</dbReference>
<protein>
    <submittedName>
        <fullName evidence="1">Alpha-ribazole phosphatase</fullName>
    </submittedName>
</protein>
<dbReference type="AlphaFoldDB" id="A0A174CFU4"/>
<dbReference type="OrthoDB" id="7925971at2"/>
<dbReference type="CDD" id="cd07067">
    <property type="entry name" value="HP_PGM_like"/>
    <property type="match status" value="1"/>
</dbReference>
<dbReference type="PIRSF" id="PIRSF000709">
    <property type="entry name" value="6PFK_2-Ptase"/>
    <property type="match status" value="1"/>
</dbReference>
<organism evidence="1 2">
    <name type="scientific">Mitsuokella jalaludinii</name>
    <dbReference type="NCBI Taxonomy" id="187979"/>
    <lineage>
        <taxon>Bacteria</taxon>
        <taxon>Bacillati</taxon>
        <taxon>Bacillota</taxon>
        <taxon>Negativicutes</taxon>
        <taxon>Selenomonadales</taxon>
        <taxon>Selenomonadaceae</taxon>
        <taxon>Mitsuokella</taxon>
    </lineage>
</organism>
<dbReference type="SMART" id="SM00855">
    <property type="entry name" value="PGAM"/>
    <property type="match status" value="1"/>
</dbReference>
<dbReference type="RefSeq" id="WP_036378686.1">
    <property type="nucleotide sequence ID" value="NZ_CABIWZ010000029.1"/>
</dbReference>
<dbReference type="SUPFAM" id="SSF53254">
    <property type="entry name" value="Phosphoglycerate mutase-like"/>
    <property type="match status" value="1"/>
</dbReference>
<dbReference type="InterPro" id="IPR001345">
    <property type="entry name" value="PG/BPGM_mutase_AS"/>
</dbReference>
<proteinExistence type="predicted"/>
<evidence type="ECO:0000313" key="1">
    <source>
        <dbReference type="EMBL" id="CUO10608.1"/>
    </source>
</evidence>
<dbReference type="Gene3D" id="3.40.50.1240">
    <property type="entry name" value="Phosphoglycerate mutase-like"/>
    <property type="match status" value="1"/>
</dbReference>
<dbReference type="InterPro" id="IPR050275">
    <property type="entry name" value="PGM_Phosphatase"/>
</dbReference>
<sequence length="199" mass="22917">MHTKFKILMLVRHGQSTGNVDQPTHDHASIPLTALGEEQAKKLSARIDVRPDLIVVSSFRRAQQTAEPLREKFPDVPVEIWPDTAEFTYLSPARCRGTRRTERLPWVKAYWQEQDPRYCDGAGAETFHDLVTRATLVLQRVEERPEERIMLFSHGQFISCLLDVARHPYATDGERMAIFRSLPELENTGLVYLLLPQHE</sequence>
<dbReference type="PROSITE" id="PS00175">
    <property type="entry name" value="PG_MUTASE"/>
    <property type="match status" value="1"/>
</dbReference>
<dbReference type="PANTHER" id="PTHR48100">
    <property type="entry name" value="BROAD-SPECIFICITY PHOSPHATASE YOR283W-RELATED"/>
    <property type="match status" value="1"/>
</dbReference>
<dbReference type="Pfam" id="PF00300">
    <property type="entry name" value="His_Phos_1"/>
    <property type="match status" value="1"/>
</dbReference>
<gene>
    <name evidence="1" type="ORF">ERS852385_02143</name>
</gene>
<dbReference type="STRING" id="187979.ERS852385_02143"/>
<name>A0A174CFU4_9FIRM</name>
<evidence type="ECO:0000313" key="2">
    <source>
        <dbReference type="Proteomes" id="UP000095546"/>
    </source>
</evidence>
<keyword evidence="2" id="KW-1185">Reference proteome</keyword>
<dbReference type="InterPro" id="IPR029033">
    <property type="entry name" value="His_PPase_superfam"/>
</dbReference>
<dbReference type="EMBL" id="CYYU01000029">
    <property type="protein sequence ID" value="CUO10608.1"/>
    <property type="molecule type" value="Genomic_DNA"/>
</dbReference>
<dbReference type="eggNOG" id="COG0406">
    <property type="taxonomic scope" value="Bacteria"/>
</dbReference>
<dbReference type="Proteomes" id="UP000095546">
    <property type="component" value="Unassembled WGS sequence"/>
</dbReference>